<evidence type="ECO:0000256" key="1">
    <source>
        <dbReference type="ARBA" id="ARBA00004370"/>
    </source>
</evidence>
<dbReference type="InterPro" id="IPR000014">
    <property type="entry name" value="PAS"/>
</dbReference>
<dbReference type="InterPro" id="IPR035965">
    <property type="entry name" value="PAS-like_dom_sf"/>
</dbReference>
<organism evidence="8 9">
    <name type="scientific">Marinospirillum celere</name>
    <dbReference type="NCBI Taxonomy" id="1122252"/>
    <lineage>
        <taxon>Bacteria</taxon>
        <taxon>Pseudomonadati</taxon>
        <taxon>Pseudomonadota</taxon>
        <taxon>Gammaproteobacteria</taxon>
        <taxon>Oceanospirillales</taxon>
        <taxon>Oceanospirillaceae</taxon>
        <taxon>Marinospirillum</taxon>
    </lineage>
</organism>
<dbReference type="PROSITE" id="PS50112">
    <property type="entry name" value="PAS"/>
    <property type="match status" value="1"/>
</dbReference>
<reference evidence="8 9" key="1">
    <citation type="submission" date="2016-10" db="EMBL/GenBank/DDBJ databases">
        <authorList>
            <person name="de Groot N.N."/>
        </authorList>
    </citation>
    <scope>NUCLEOTIDE SEQUENCE [LARGE SCALE GENOMIC DNA]</scope>
    <source>
        <strain evidence="8 9">DSM 18438</strain>
    </source>
</reference>
<dbReference type="InterPro" id="IPR004089">
    <property type="entry name" value="MCPsignal_dom"/>
</dbReference>
<dbReference type="InterPro" id="IPR000700">
    <property type="entry name" value="PAS-assoc_C"/>
</dbReference>
<comment type="subcellular location">
    <subcellularLocation>
        <location evidence="1">Membrane</location>
    </subcellularLocation>
</comment>
<dbReference type="PROSITE" id="PS50111">
    <property type="entry name" value="CHEMOTAXIS_TRANSDUC_2"/>
    <property type="match status" value="1"/>
</dbReference>
<dbReference type="CDD" id="cd00130">
    <property type="entry name" value="PAS"/>
    <property type="match status" value="1"/>
</dbReference>
<proteinExistence type="inferred from homology"/>
<dbReference type="PANTHER" id="PTHR32089:SF112">
    <property type="entry name" value="LYSOZYME-LIKE PROTEIN-RELATED"/>
    <property type="match status" value="1"/>
</dbReference>
<evidence type="ECO:0000256" key="4">
    <source>
        <dbReference type="PROSITE-ProRule" id="PRU00284"/>
    </source>
</evidence>
<feature type="domain" description="Methyl-accepting transducer" evidence="5">
    <location>
        <begin position="150"/>
        <end position="232"/>
    </location>
</feature>
<dbReference type="GO" id="GO:0016020">
    <property type="term" value="C:membrane"/>
    <property type="evidence" value="ECO:0007669"/>
    <property type="project" value="UniProtKB-SubCell"/>
</dbReference>
<accession>A0A1I1H492</accession>
<evidence type="ECO:0000256" key="3">
    <source>
        <dbReference type="ARBA" id="ARBA00029447"/>
    </source>
</evidence>
<evidence type="ECO:0000259" key="6">
    <source>
        <dbReference type="PROSITE" id="PS50112"/>
    </source>
</evidence>
<dbReference type="Gene3D" id="6.10.250.3200">
    <property type="match status" value="1"/>
</dbReference>
<dbReference type="SMART" id="SM00086">
    <property type="entry name" value="PAC"/>
    <property type="match status" value="1"/>
</dbReference>
<protein>
    <submittedName>
        <fullName evidence="8">Methyl-accepting chemotaxis sensory transducer with Pas/Pac sensor</fullName>
    </submittedName>
</protein>
<dbReference type="SUPFAM" id="SSF58104">
    <property type="entry name" value="Methyl-accepting chemotaxis protein (MCP) signaling domain"/>
    <property type="match status" value="1"/>
</dbReference>
<dbReference type="SUPFAM" id="SSF55785">
    <property type="entry name" value="PYP-like sensor domain (PAS domain)"/>
    <property type="match status" value="1"/>
</dbReference>
<dbReference type="Proteomes" id="UP000199058">
    <property type="component" value="Unassembled WGS sequence"/>
</dbReference>
<gene>
    <name evidence="8" type="ORF">SAMN05660443_1806</name>
</gene>
<name>A0A1I1H492_9GAMM</name>
<dbReference type="InterPro" id="IPR001610">
    <property type="entry name" value="PAC"/>
</dbReference>
<dbReference type="EMBL" id="FOLH01000003">
    <property type="protein sequence ID" value="SFC18979.1"/>
    <property type="molecule type" value="Genomic_DNA"/>
</dbReference>
<dbReference type="AlphaFoldDB" id="A0A1I1H492"/>
<keyword evidence="9" id="KW-1185">Reference proteome</keyword>
<feature type="domain" description="PAS" evidence="6">
    <location>
        <begin position="39"/>
        <end position="93"/>
    </location>
</feature>
<dbReference type="Pfam" id="PF08447">
    <property type="entry name" value="PAS_3"/>
    <property type="match status" value="1"/>
</dbReference>
<evidence type="ECO:0000313" key="9">
    <source>
        <dbReference type="Proteomes" id="UP000199058"/>
    </source>
</evidence>
<dbReference type="OrthoDB" id="7345156at2"/>
<dbReference type="PROSITE" id="PS50113">
    <property type="entry name" value="PAC"/>
    <property type="match status" value="1"/>
</dbReference>
<feature type="domain" description="PAC" evidence="7">
    <location>
        <begin position="96"/>
        <end position="148"/>
    </location>
</feature>
<evidence type="ECO:0000256" key="2">
    <source>
        <dbReference type="ARBA" id="ARBA00023224"/>
    </source>
</evidence>
<dbReference type="STRING" id="1122252.SAMN05660443_1806"/>
<dbReference type="InterPro" id="IPR004090">
    <property type="entry name" value="Chemotax_Me-accpt_rcpt"/>
</dbReference>
<dbReference type="Gene3D" id="3.30.450.20">
    <property type="entry name" value="PAS domain"/>
    <property type="match status" value="1"/>
</dbReference>
<sequence>MSSEDYQQDTDFTGSEDTARIYESIANRMNGFLYRSRNDQSFTMVNMAGAVKKVTGYAEKDLLNNQRLSYMSLIHQDDTKKVDEAVSKGMENNANWNVDYRIKRSDGSIQWVNEHGGAVYGDNGQVEYLEGIVADINDRKAQEIERKKKMEDVGVTSNQIINQTQKILQVLKTLKMLSLNASIEAARAGEAGRGFAVVADQVKELADETGKSAQSITQLMGELEEKLTEASE</sequence>
<dbReference type="InterPro" id="IPR013655">
    <property type="entry name" value="PAS_fold_3"/>
</dbReference>
<dbReference type="Pfam" id="PF00015">
    <property type="entry name" value="MCPsignal"/>
    <property type="match status" value="1"/>
</dbReference>
<keyword evidence="2 4" id="KW-0807">Transducer</keyword>
<dbReference type="PANTHER" id="PTHR32089">
    <property type="entry name" value="METHYL-ACCEPTING CHEMOTAXIS PROTEIN MCPB"/>
    <property type="match status" value="1"/>
</dbReference>
<dbReference type="PRINTS" id="PR00260">
    <property type="entry name" value="CHEMTRNSDUCR"/>
</dbReference>
<dbReference type="NCBIfam" id="TIGR00229">
    <property type="entry name" value="sensory_box"/>
    <property type="match status" value="1"/>
</dbReference>
<evidence type="ECO:0000259" key="5">
    <source>
        <dbReference type="PROSITE" id="PS50111"/>
    </source>
</evidence>
<dbReference type="GO" id="GO:0006935">
    <property type="term" value="P:chemotaxis"/>
    <property type="evidence" value="ECO:0007669"/>
    <property type="project" value="InterPro"/>
</dbReference>
<dbReference type="GO" id="GO:0007165">
    <property type="term" value="P:signal transduction"/>
    <property type="evidence" value="ECO:0007669"/>
    <property type="project" value="UniProtKB-KW"/>
</dbReference>
<evidence type="ECO:0000313" key="8">
    <source>
        <dbReference type="EMBL" id="SFC18979.1"/>
    </source>
</evidence>
<comment type="similarity">
    <text evidence="3">Belongs to the methyl-accepting chemotaxis (MCP) protein family.</text>
</comment>
<dbReference type="RefSeq" id="WP_091962290.1">
    <property type="nucleotide sequence ID" value="NZ_FOLH01000003.1"/>
</dbReference>
<dbReference type="GO" id="GO:0004888">
    <property type="term" value="F:transmembrane signaling receptor activity"/>
    <property type="evidence" value="ECO:0007669"/>
    <property type="project" value="InterPro"/>
</dbReference>
<evidence type="ECO:0000259" key="7">
    <source>
        <dbReference type="PROSITE" id="PS50113"/>
    </source>
</evidence>